<dbReference type="InterPro" id="IPR018650">
    <property type="entry name" value="STSV1_Orf64"/>
</dbReference>
<name>A0A2M6IU02_9BACT</name>
<gene>
    <name evidence="2" type="ORF">COV58_02705</name>
</gene>
<feature type="transmembrane region" description="Helical" evidence="1">
    <location>
        <begin position="234"/>
        <end position="256"/>
    </location>
</feature>
<dbReference type="EMBL" id="PCVM01000061">
    <property type="protein sequence ID" value="PIQ73411.1"/>
    <property type="molecule type" value="Genomic_DNA"/>
</dbReference>
<dbReference type="Proteomes" id="UP000231056">
    <property type="component" value="Unassembled WGS sequence"/>
</dbReference>
<evidence type="ECO:0000256" key="1">
    <source>
        <dbReference type="SAM" id="Phobius"/>
    </source>
</evidence>
<feature type="transmembrane region" description="Helical" evidence="1">
    <location>
        <begin position="157"/>
        <end position="176"/>
    </location>
</feature>
<keyword evidence="1" id="KW-1133">Transmembrane helix</keyword>
<evidence type="ECO:0000313" key="3">
    <source>
        <dbReference type="Proteomes" id="UP000231056"/>
    </source>
</evidence>
<evidence type="ECO:0000313" key="2">
    <source>
        <dbReference type="EMBL" id="PIQ73411.1"/>
    </source>
</evidence>
<accession>A0A2M6IU02</accession>
<feature type="transmembrane region" description="Helical" evidence="1">
    <location>
        <begin position="136"/>
        <end position="151"/>
    </location>
</feature>
<evidence type="ECO:0008006" key="4">
    <source>
        <dbReference type="Google" id="ProtNLM"/>
    </source>
</evidence>
<keyword evidence="1" id="KW-0472">Membrane</keyword>
<proteinExistence type="predicted"/>
<feature type="transmembrane region" description="Helical" evidence="1">
    <location>
        <begin position="292"/>
        <end position="313"/>
    </location>
</feature>
<sequence length="511" mass="59395">MLKVLQKHLPLAILLIGIFFYCLYFSLFTINRFNKLQAHYFDLGIMDQTVHNTYMSIKTLDMSRILELTDPAASTSQVKRMAVHNDIILAFIAPFYFIHDGPATLLVLQTFVLALGAYYVFLIGKNIFIKHKIRDWIALIFAYGYLLYPPLQKANNFDFHAVTFATTLLLMMFYYFSKKKYRLSILLAFLAVLTKEQVGLTVASFGGYVILNEFIVNHFNKKDKFLKKIKEKKIVFAVILVVIGIAWVLLSMKVIIPQSRSGPHFGAEYYEYLKIDPFKGLHALFRYESGKYLSIILTPFGFLSLLAPLRFLIMIPELLVILLSTNSNMRNIYFHYESVLTPFIVISAMYGGRNFLSANLIEKFKQIIPKKLSHYVFFSTSFFLIIYIILSALSASMYMSPLPWGHHSDLYPWQKADIKLQDVSLWKSYLRDDSVAVSTTGHLAPHFTDRRYFYNFAGGYDKASYVIIDTYELGRGFQGQEKQEEYEKLERDWKYVNIYKQHGIEVFKNVY</sequence>
<feature type="transmembrane region" description="Helical" evidence="1">
    <location>
        <begin position="372"/>
        <end position="393"/>
    </location>
</feature>
<organism evidence="2 3">
    <name type="scientific">Candidatus Roizmanbacteria bacterium CG11_big_fil_rev_8_21_14_0_20_36_8</name>
    <dbReference type="NCBI Taxonomy" id="1974856"/>
    <lineage>
        <taxon>Bacteria</taxon>
        <taxon>Candidatus Roizmaniibacteriota</taxon>
    </lineage>
</organism>
<feature type="transmembrane region" description="Helical" evidence="1">
    <location>
        <begin position="105"/>
        <end position="124"/>
    </location>
</feature>
<keyword evidence="1" id="KW-0812">Transmembrane</keyword>
<protein>
    <recommendedName>
        <fullName evidence="4">Glycosyltransferase RgtA/B/C/D-like domain-containing protein</fullName>
    </recommendedName>
</protein>
<reference evidence="2 3" key="1">
    <citation type="submission" date="2017-09" db="EMBL/GenBank/DDBJ databases">
        <title>Depth-based differentiation of microbial function through sediment-hosted aquifers and enrichment of novel symbionts in the deep terrestrial subsurface.</title>
        <authorList>
            <person name="Probst A.J."/>
            <person name="Ladd B."/>
            <person name="Jarett J.K."/>
            <person name="Geller-Mcgrath D.E."/>
            <person name="Sieber C.M."/>
            <person name="Emerson J.B."/>
            <person name="Anantharaman K."/>
            <person name="Thomas B.C."/>
            <person name="Malmstrom R."/>
            <person name="Stieglmeier M."/>
            <person name="Klingl A."/>
            <person name="Woyke T."/>
            <person name="Ryan C.M."/>
            <person name="Banfield J.F."/>
        </authorList>
    </citation>
    <scope>NUCLEOTIDE SEQUENCE [LARGE SCALE GENOMIC DNA]</scope>
    <source>
        <strain evidence="2">CG11_big_fil_rev_8_21_14_0_20_36_8</strain>
    </source>
</reference>
<dbReference type="Pfam" id="PF09852">
    <property type="entry name" value="DUF2079"/>
    <property type="match status" value="1"/>
</dbReference>
<comment type="caution">
    <text evidence="2">The sequence shown here is derived from an EMBL/GenBank/DDBJ whole genome shotgun (WGS) entry which is preliminary data.</text>
</comment>
<feature type="transmembrane region" description="Helical" evidence="1">
    <location>
        <begin position="333"/>
        <end position="352"/>
    </location>
</feature>
<feature type="transmembrane region" description="Helical" evidence="1">
    <location>
        <begin position="12"/>
        <end position="30"/>
    </location>
</feature>
<dbReference type="AlphaFoldDB" id="A0A2M6IU02"/>